<gene>
    <name evidence="2" type="ORF">E1B28_003163</name>
</gene>
<evidence type="ECO:0000256" key="1">
    <source>
        <dbReference type="SAM" id="MobiDB-lite"/>
    </source>
</evidence>
<dbReference type="RefSeq" id="XP_043002085.1">
    <property type="nucleotide sequence ID" value="XM_043160129.1"/>
</dbReference>
<dbReference type="InterPro" id="IPR032675">
    <property type="entry name" value="LRR_dom_sf"/>
</dbReference>
<feature type="region of interest" description="Disordered" evidence="1">
    <location>
        <begin position="581"/>
        <end position="621"/>
    </location>
</feature>
<feature type="compositionally biased region" description="Acidic residues" evidence="1">
    <location>
        <begin position="587"/>
        <end position="611"/>
    </location>
</feature>
<organism evidence="2 3">
    <name type="scientific">Marasmius oreades</name>
    <name type="common">fairy-ring Marasmius</name>
    <dbReference type="NCBI Taxonomy" id="181124"/>
    <lineage>
        <taxon>Eukaryota</taxon>
        <taxon>Fungi</taxon>
        <taxon>Dikarya</taxon>
        <taxon>Basidiomycota</taxon>
        <taxon>Agaricomycotina</taxon>
        <taxon>Agaricomycetes</taxon>
        <taxon>Agaricomycetidae</taxon>
        <taxon>Agaricales</taxon>
        <taxon>Marasmiineae</taxon>
        <taxon>Marasmiaceae</taxon>
        <taxon>Marasmius</taxon>
    </lineage>
</organism>
<feature type="compositionally biased region" description="Basic and acidic residues" evidence="1">
    <location>
        <begin position="612"/>
        <end position="621"/>
    </location>
</feature>
<dbReference type="GeneID" id="66072239"/>
<comment type="caution">
    <text evidence="2">The sequence shown here is derived from an EMBL/GenBank/DDBJ whole genome shotgun (WGS) entry which is preliminary data.</text>
</comment>
<accession>A0A9P7RL50</accession>
<name>A0A9P7RL50_9AGAR</name>
<dbReference type="OrthoDB" id="2269034at2759"/>
<evidence type="ECO:0000313" key="2">
    <source>
        <dbReference type="EMBL" id="KAG7085614.1"/>
    </source>
</evidence>
<dbReference type="SUPFAM" id="SSF52047">
    <property type="entry name" value="RNI-like"/>
    <property type="match status" value="1"/>
</dbReference>
<evidence type="ECO:0008006" key="4">
    <source>
        <dbReference type="Google" id="ProtNLM"/>
    </source>
</evidence>
<evidence type="ECO:0000313" key="3">
    <source>
        <dbReference type="Proteomes" id="UP001049176"/>
    </source>
</evidence>
<protein>
    <recommendedName>
        <fullName evidence="4">F-box domain-containing protein</fullName>
    </recommendedName>
</protein>
<dbReference type="Gene3D" id="3.80.10.10">
    <property type="entry name" value="Ribonuclease Inhibitor"/>
    <property type="match status" value="1"/>
</dbReference>
<sequence length="621" mass="70642">MKFFSPSQLFPHPSNLHETLTQLFIFFLASRFFPSSGFQKSIEIANTHKRAVLADSEPMKLSRILHPIHISPQSAPASINDVATEILTIIFGLCVEGGSWEMRRKEAPMLLTRVCSRWRRIVINTPSLWAKLSFFITKPPPSNLVQRISDVWLSRLGTTGPLELSLNVIRTIASTQDRLRISHFLNDFLCLYHPLIPRLQSLALSDVFLPHSDGQILFTSLPMLQPLNLRHLTLQSGRPPGPMLEWTHSLLPSLQNLNTVIWNENRVQSFLRTAPLIHLTSLEFESTFLGFPLWRDDLQKLFQEAPQLTTLSLTFANNPPPAITPGTSAIVHNRLQVLRVGISLNENGTSVVPNTFDHITLPALLEFQINASPLLSDWEATSIVNFLKRSRCNLAKLTLDPPPRIEDITECLEIESIETHLSELHISNANWAEQEHWFTEDSDDPKVPVMLPLLQYLSTSRRVGDITRLPLPSLVDMSVWIDPFADMDGLVEVVEQRLQVVDEISGAVLPPENGVSCLKQLTIVAVIEQEDYRSWVMETEFRDKYIQWQGFDEELQMFVDDFVSRKVPNGWKLGMKETVGLPSDVSVPDEDADVENEELDQEYDNDEEDFVYTDHEMDSDE</sequence>
<dbReference type="Proteomes" id="UP001049176">
    <property type="component" value="Chromosome 11"/>
</dbReference>
<proteinExistence type="predicted"/>
<dbReference type="EMBL" id="CM032191">
    <property type="protein sequence ID" value="KAG7085614.1"/>
    <property type="molecule type" value="Genomic_DNA"/>
</dbReference>
<keyword evidence="3" id="KW-1185">Reference proteome</keyword>
<reference evidence="2" key="1">
    <citation type="journal article" date="2021" name="Genome Biol. Evol.">
        <title>The assembled and annotated genome of the fairy-ring fungus Marasmius oreades.</title>
        <authorList>
            <person name="Hiltunen M."/>
            <person name="Ament-Velasquez S.L."/>
            <person name="Johannesson H."/>
        </authorList>
    </citation>
    <scope>NUCLEOTIDE SEQUENCE</scope>
    <source>
        <strain evidence="2">03SP1</strain>
    </source>
</reference>
<dbReference type="AlphaFoldDB" id="A0A9P7RL50"/>